<protein>
    <submittedName>
        <fullName evidence="1">Uncharacterized protein</fullName>
    </submittedName>
</protein>
<sequence>MYQAKETNVSQCVLVSVRHESNSFPIPLILLISVTNSGEGRVRSSVLRLASLPL</sequence>
<gene>
    <name evidence="1" type="ORF">HanXRQr2_Chr14g0642091</name>
</gene>
<accession>A0A9K3H7I8</accession>
<evidence type="ECO:0000313" key="2">
    <source>
        <dbReference type="Proteomes" id="UP000215914"/>
    </source>
</evidence>
<dbReference type="EMBL" id="MNCJ02000329">
    <property type="protein sequence ID" value="KAF5768913.1"/>
    <property type="molecule type" value="Genomic_DNA"/>
</dbReference>
<dbReference type="Gramene" id="mRNA:HanXRQr2_Chr14g0642091">
    <property type="protein sequence ID" value="mRNA:HanXRQr2_Chr14g0642091"/>
    <property type="gene ID" value="HanXRQr2_Chr14g0642091"/>
</dbReference>
<organism evidence="1 2">
    <name type="scientific">Helianthus annuus</name>
    <name type="common">Common sunflower</name>
    <dbReference type="NCBI Taxonomy" id="4232"/>
    <lineage>
        <taxon>Eukaryota</taxon>
        <taxon>Viridiplantae</taxon>
        <taxon>Streptophyta</taxon>
        <taxon>Embryophyta</taxon>
        <taxon>Tracheophyta</taxon>
        <taxon>Spermatophyta</taxon>
        <taxon>Magnoliopsida</taxon>
        <taxon>eudicotyledons</taxon>
        <taxon>Gunneridae</taxon>
        <taxon>Pentapetalae</taxon>
        <taxon>asterids</taxon>
        <taxon>campanulids</taxon>
        <taxon>Asterales</taxon>
        <taxon>Asteraceae</taxon>
        <taxon>Asteroideae</taxon>
        <taxon>Heliantheae alliance</taxon>
        <taxon>Heliantheae</taxon>
        <taxon>Helianthus</taxon>
    </lineage>
</organism>
<dbReference type="AlphaFoldDB" id="A0A9K3H7I8"/>
<keyword evidence="2" id="KW-1185">Reference proteome</keyword>
<reference evidence="1" key="2">
    <citation type="submission" date="2020-06" db="EMBL/GenBank/DDBJ databases">
        <title>Helianthus annuus Genome sequencing and assembly Release 2.</title>
        <authorList>
            <person name="Gouzy J."/>
            <person name="Langlade N."/>
            <person name="Munos S."/>
        </authorList>
    </citation>
    <scope>NUCLEOTIDE SEQUENCE</scope>
    <source>
        <tissue evidence="1">Leaves</tissue>
    </source>
</reference>
<name>A0A9K3H7I8_HELAN</name>
<reference evidence="1" key="1">
    <citation type="journal article" date="2017" name="Nature">
        <title>The sunflower genome provides insights into oil metabolism, flowering and Asterid evolution.</title>
        <authorList>
            <person name="Badouin H."/>
            <person name="Gouzy J."/>
            <person name="Grassa C.J."/>
            <person name="Murat F."/>
            <person name="Staton S.E."/>
            <person name="Cottret L."/>
            <person name="Lelandais-Briere C."/>
            <person name="Owens G.L."/>
            <person name="Carrere S."/>
            <person name="Mayjonade B."/>
            <person name="Legrand L."/>
            <person name="Gill N."/>
            <person name="Kane N.C."/>
            <person name="Bowers J.E."/>
            <person name="Hubner S."/>
            <person name="Bellec A."/>
            <person name="Berard A."/>
            <person name="Berges H."/>
            <person name="Blanchet N."/>
            <person name="Boniface M.C."/>
            <person name="Brunel D."/>
            <person name="Catrice O."/>
            <person name="Chaidir N."/>
            <person name="Claudel C."/>
            <person name="Donnadieu C."/>
            <person name="Faraut T."/>
            <person name="Fievet G."/>
            <person name="Helmstetter N."/>
            <person name="King M."/>
            <person name="Knapp S.J."/>
            <person name="Lai Z."/>
            <person name="Le Paslier M.C."/>
            <person name="Lippi Y."/>
            <person name="Lorenzon L."/>
            <person name="Mandel J.R."/>
            <person name="Marage G."/>
            <person name="Marchand G."/>
            <person name="Marquand E."/>
            <person name="Bret-Mestries E."/>
            <person name="Morien E."/>
            <person name="Nambeesan S."/>
            <person name="Nguyen T."/>
            <person name="Pegot-Espagnet P."/>
            <person name="Pouilly N."/>
            <person name="Raftis F."/>
            <person name="Sallet E."/>
            <person name="Schiex T."/>
            <person name="Thomas J."/>
            <person name="Vandecasteele C."/>
            <person name="Vares D."/>
            <person name="Vear F."/>
            <person name="Vautrin S."/>
            <person name="Crespi M."/>
            <person name="Mangin B."/>
            <person name="Burke J.M."/>
            <person name="Salse J."/>
            <person name="Munos S."/>
            <person name="Vincourt P."/>
            <person name="Rieseberg L.H."/>
            <person name="Langlade N.B."/>
        </authorList>
    </citation>
    <scope>NUCLEOTIDE SEQUENCE</scope>
    <source>
        <tissue evidence="1">Leaves</tissue>
    </source>
</reference>
<proteinExistence type="predicted"/>
<comment type="caution">
    <text evidence="1">The sequence shown here is derived from an EMBL/GenBank/DDBJ whole genome shotgun (WGS) entry which is preliminary data.</text>
</comment>
<dbReference type="Proteomes" id="UP000215914">
    <property type="component" value="Unassembled WGS sequence"/>
</dbReference>
<evidence type="ECO:0000313" key="1">
    <source>
        <dbReference type="EMBL" id="KAF5768913.1"/>
    </source>
</evidence>